<evidence type="ECO:0000313" key="3">
    <source>
        <dbReference type="Proteomes" id="UP001162060"/>
    </source>
</evidence>
<evidence type="ECO:0000256" key="1">
    <source>
        <dbReference type="ARBA" id="ARBA00022737"/>
    </source>
</evidence>
<evidence type="ECO:0008006" key="4">
    <source>
        <dbReference type="Google" id="ProtNLM"/>
    </source>
</evidence>
<keyword evidence="1" id="KW-0677">Repeat</keyword>
<dbReference type="PANTHER" id="PTHR22895">
    <property type="entry name" value="ARMADILLO REPEAT-CONTAINING PROTEIN 6"/>
    <property type="match status" value="1"/>
</dbReference>
<protein>
    <recommendedName>
        <fullName evidence="4">Armadillo repeat-containing protein 6</fullName>
    </recommendedName>
</protein>
<dbReference type="SMART" id="SM00185">
    <property type="entry name" value="ARM"/>
    <property type="match status" value="5"/>
</dbReference>
<dbReference type="Gene3D" id="1.25.10.10">
    <property type="entry name" value="Leucine-rich Repeat Variant"/>
    <property type="match status" value="2"/>
</dbReference>
<dbReference type="InterPro" id="IPR000225">
    <property type="entry name" value="Armadillo"/>
</dbReference>
<name>A0AAV1TTA4_9STRA</name>
<dbReference type="PANTHER" id="PTHR22895:SF0">
    <property type="entry name" value="ARMADILLO REPEAT-CONTAINING PROTEIN 6"/>
    <property type="match status" value="1"/>
</dbReference>
<accession>A0AAV1TTA4</accession>
<dbReference type="EMBL" id="CAKLBY020000078">
    <property type="protein sequence ID" value="CAK7924866.1"/>
    <property type="molecule type" value="Genomic_DNA"/>
</dbReference>
<evidence type="ECO:0000313" key="2">
    <source>
        <dbReference type="EMBL" id="CAK7924866.1"/>
    </source>
</evidence>
<dbReference type="Proteomes" id="UP001162060">
    <property type="component" value="Unassembled WGS sequence"/>
</dbReference>
<dbReference type="InterPro" id="IPR011989">
    <property type="entry name" value="ARM-like"/>
</dbReference>
<sequence>MATPRKQILQETFDECVAENVADFDLSLEEATADAVQQFESQGVDLSNILKNSVEGQEPLSGRLQQLLLELRECLNLKKTGKRYVLDVVMELQSVCNQVPEARVVAGRNDAVGTLLALLDTDSDAVVASCSTLLALLCTENGDNQDVMGSAGMQRLVAVLQQKWETAETVVCVLALVKAACVKHESNKAQFTKTGGGEVLCGYLDQAKGDEVMLTSLAQCLRVLTINDDPRATFSQAQDTIRVLVERHVIPYSLDILRHEIASGPTLSLDLLVNWLAVLAQVAVRKENCQQIADLDGLTAVQNVMRTFEDSAVVANRCIKLFRNVAAADELKRVILQCGSIGQTLLVMRRYESDASIQQNACATLAAVALRSPENSRVLVELGAIRHISRAMQVHDKNVAVLRQASLAVRNMVARNVELRSRFLHDEPKLEPLLREAQKYRGCGDEAYAALRDLGCNIQLSSFGVAAVAAGSISVPTTALRFNPVQLQSNELHDSVDEVSEDSFSH</sequence>
<proteinExistence type="predicted"/>
<reference evidence="2" key="1">
    <citation type="submission" date="2024-01" db="EMBL/GenBank/DDBJ databases">
        <authorList>
            <person name="Webb A."/>
        </authorList>
    </citation>
    <scope>NUCLEOTIDE SEQUENCE</scope>
    <source>
        <strain evidence="2">Pm1</strain>
    </source>
</reference>
<dbReference type="AlphaFoldDB" id="A0AAV1TTA4"/>
<dbReference type="SUPFAM" id="SSF48371">
    <property type="entry name" value="ARM repeat"/>
    <property type="match status" value="1"/>
</dbReference>
<organism evidence="2 3">
    <name type="scientific">Peronospora matthiolae</name>
    <dbReference type="NCBI Taxonomy" id="2874970"/>
    <lineage>
        <taxon>Eukaryota</taxon>
        <taxon>Sar</taxon>
        <taxon>Stramenopiles</taxon>
        <taxon>Oomycota</taxon>
        <taxon>Peronosporomycetes</taxon>
        <taxon>Peronosporales</taxon>
        <taxon>Peronosporaceae</taxon>
        <taxon>Peronospora</taxon>
    </lineage>
</organism>
<comment type="caution">
    <text evidence="2">The sequence shown here is derived from an EMBL/GenBank/DDBJ whole genome shotgun (WGS) entry which is preliminary data.</text>
</comment>
<gene>
    <name evidence="2" type="ORF">PM001_LOCUS10016</name>
</gene>
<dbReference type="InterPro" id="IPR016024">
    <property type="entry name" value="ARM-type_fold"/>
</dbReference>